<sequence>MKKHTKVQTVAGSLTTTVPAFVRDMFDLKKGDTLEWTIDTKEEKITLTKKE</sequence>
<dbReference type="GO" id="GO:0003677">
    <property type="term" value="F:DNA binding"/>
    <property type="evidence" value="ECO:0007669"/>
    <property type="project" value="InterPro"/>
</dbReference>
<organism evidence="2 3">
    <name type="scientific">Methanobrevibacter millerae</name>
    <dbReference type="NCBI Taxonomy" id="230361"/>
    <lineage>
        <taxon>Archaea</taxon>
        <taxon>Methanobacteriati</taxon>
        <taxon>Methanobacteriota</taxon>
        <taxon>Methanomada group</taxon>
        <taxon>Methanobacteria</taxon>
        <taxon>Methanobacteriales</taxon>
        <taxon>Methanobacteriaceae</taxon>
        <taxon>Methanobrevibacter</taxon>
    </lineage>
</organism>
<dbReference type="Gene3D" id="2.10.260.10">
    <property type="match status" value="1"/>
</dbReference>
<dbReference type="EMBL" id="SUTE01000044">
    <property type="protein sequence ID" value="MBE6505305.1"/>
    <property type="molecule type" value="Genomic_DNA"/>
</dbReference>
<name>A0A8T3VFR3_9EURY</name>
<dbReference type="SUPFAM" id="SSF89447">
    <property type="entry name" value="AbrB/MazE/MraZ-like"/>
    <property type="match status" value="1"/>
</dbReference>
<accession>A0A8T3VFR3</accession>
<proteinExistence type="predicted"/>
<reference evidence="2" key="1">
    <citation type="submission" date="2019-04" db="EMBL/GenBank/DDBJ databases">
        <title>Evolution of Biomass-Degrading Anaerobic Consortia Revealed by Metagenomics.</title>
        <authorList>
            <person name="Peng X."/>
        </authorList>
    </citation>
    <scope>NUCLEOTIDE SEQUENCE</scope>
    <source>
        <strain evidence="2">SIG12</strain>
    </source>
</reference>
<dbReference type="AlphaFoldDB" id="A0A8T3VFR3"/>
<gene>
    <name evidence="2" type="ORF">E7Z73_06145</name>
</gene>
<dbReference type="Pfam" id="PF04014">
    <property type="entry name" value="MazE_antitoxin"/>
    <property type="match status" value="1"/>
</dbReference>
<feature type="domain" description="SpoVT-AbrB" evidence="1">
    <location>
        <begin position="7"/>
        <end position="50"/>
    </location>
</feature>
<dbReference type="InterPro" id="IPR037914">
    <property type="entry name" value="SpoVT-AbrB_sf"/>
</dbReference>
<dbReference type="InterPro" id="IPR007159">
    <property type="entry name" value="SpoVT-AbrB_dom"/>
</dbReference>
<dbReference type="RefSeq" id="WP_303736955.1">
    <property type="nucleotide sequence ID" value="NZ_SUTE01000044.1"/>
</dbReference>
<comment type="caution">
    <text evidence="2">The sequence shown here is derived from an EMBL/GenBank/DDBJ whole genome shotgun (WGS) entry which is preliminary data.</text>
</comment>
<evidence type="ECO:0000313" key="3">
    <source>
        <dbReference type="Proteomes" id="UP000762703"/>
    </source>
</evidence>
<evidence type="ECO:0000259" key="1">
    <source>
        <dbReference type="Pfam" id="PF04014"/>
    </source>
</evidence>
<evidence type="ECO:0000313" key="2">
    <source>
        <dbReference type="EMBL" id="MBE6505305.1"/>
    </source>
</evidence>
<dbReference type="Proteomes" id="UP000762703">
    <property type="component" value="Unassembled WGS sequence"/>
</dbReference>
<protein>
    <submittedName>
        <fullName evidence="2">AbrB family transcriptional regulator</fullName>
    </submittedName>
</protein>